<feature type="non-terminal residue" evidence="1">
    <location>
        <position position="28"/>
    </location>
</feature>
<dbReference type="AlphaFoldDB" id="G2H182"/>
<protein>
    <submittedName>
        <fullName evidence="1">Uncharacterized protein</fullName>
    </submittedName>
</protein>
<sequence>MSVDYYLMRANPYSQQRGGFKGEGDSQI</sequence>
<reference evidence="1 2" key="1">
    <citation type="journal article" date="2012" name="Genome Res.">
        <title>Genomic basis of endosymbiont-conferred protection against an insect parasitoid.</title>
        <authorList>
            <person name="Hansen A.K."/>
            <person name="Vorburger C."/>
            <person name="Moran N.A."/>
        </authorList>
    </citation>
    <scope>NUCLEOTIDE SEQUENCE [LARGE SCALE GENOMIC DNA]</scope>
    <source>
        <strain evidence="2">R5.15</strain>
    </source>
</reference>
<accession>G2H182</accession>
<dbReference type="Proteomes" id="UP000004116">
    <property type="component" value="Unassembled WGS sequence"/>
</dbReference>
<evidence type="ECO:0000313" key="2">
    <source>
        <dbReference type="Proteomes" id="UP000004116"/>
    </source>
</evidence>
<name>G2H182_9ENTR</name>
<organism evidence="1 2">
    <name type="scientific">Candidatus Regiella insecticola 5.15</name>
    <dbReference type="NCBI Taxonomy" id="1005043"/>
    <lineage>
        <taxon>Bacteria</taxon>
        <taxon>Pseudomonadati</taxon>
        <taxon>Pseudomonadota</taxon>
        <taxon>Gammaproteobacteria</taxon>
        <taxon>Enterobacterales</taxon>
        <taxon>Enterobacteriaceae</taxon>
        <taxon>aphid secondary symbionts</taxon>
        <taxon>Candidatus Regiella</taxon>
    </lineage>
</organism>
<evidence type="ECO:0000313" key="1">
    <source>
        <dbReference type="EMBL" id="EGY28249.1"/>
    </source>
</evidence>
<gene>
    <name evidence="1" type="ORF">Rin_00018200</name>
</gene>
<dbReference type="EMBL" id="AGCA01000429">
    <property type="protein sequence ID" value="EGY28249.1"/>
    <property type="molecule type" value="Genomic_DNA"/>
</dbReference>
<proteinExistence type="predicted"/>
<keyword evidence="2" id="KW-1185">Reference proteome</keyword>
<comment type="caution">
    <text evidence="1">The sequence shown here is derived from an EMBL/GenBank/DDBJ whole genome shotgun (WGS) entry which is preliminary data.</text>
</comment>